<dbReference type="AlphaFoldDB" id="A0A382HL77"/>
<sequence>LFTNVSKLLAKKPLKKPCFAPVRILVAITGASGAIYTQRLLDRLDPTEHEVHVITSSYAKIILKEEMPDGLRLAEGVQLHAAKSMNVPFASGSNAFEVMIILPCTMGTLGRIAHGVSEDALLRAADVMLKENKKLILCPRETPLSLVHVKNMELLLQAGAIMLPANPYFYSGAKTLEELADTVVARVLDHIGIDHDISPRWPEERD</sequence>
<evidence type="ECO:0000256" key="1">
    <source>
        <dbReference type="ARBA" id="ARBA00022602"/>
    </source>
</evidence>
<dbReference type="InterPro" id="IPR004507">
    <property type="entry name" value="UbiX-like"/>
</dbReference>
<evidence type="ECO:0000256" key="4">
    <source>
        <dbReference type="ARBA" id="ARBA00022679"/>
    </source>
</evidence>
<dbReference type="InterPro" id="IPR003382">
    <property type="entry name" value="Flavoprotein"/>
</dbReference>
<feature type="domain" description="Flavoprotein" evidence="5">
    <location>
        <begin position="23"/>
        <end position="190"/>
    </location>
</feature>
<dbReference type="Pfam" id="PF02441">
    <property type="entry name" value="Flavoprotein"/>
    <property type="match status" value="1"/>
</dbReference>
<accession>A0A382HL77</accession>
<dbReference type="NCBIfam" id="TIGR00421">
    <property type="entry name" value="ubiX_pad"/>
    <property type="match status" value="1"/>
</dbReference>
<dbReference type="Gene3D" id="3.40.50.1950">
    <property type="entry name" value="Flavin prenyltransferase-like"/>
    <property type="match status" value="1"/>
</dbReference>
<dbReference type="GO" id="GO:0004659">
    <property type="term" value="F:prenyltransferase activity"/>
    <property type="evidence" value="ECO:0007669"/>
    <property type="project" value="UniProtKB-KW"/>
</dbReference>
<feature type="non-terminal residue" evidence="6">
    <location>
        <position position="1"/>
    </location>
</feature>
<reference evidence="6" key="1">
    <citation type="submission" date="2018-05" db="EMBL/GenBank/DDBJ databases">
        <authorList>
            <person name="Lanie J.A."/>
            <person name="Ng W.-L."/>
            <person name="Kazmierczak K.M."/>
            <person name="Andrzejewski T.M."/>
            <person name="Davidsen T.M."/>
            <person name="Wayne K.J."/>
            <person name="Tettelin H."/>
            <person name="Glass J.I."/>
            <person name="Rusch D."/>
            <person name="Podicherti R."/>
            <person name="Tsui H.-C.T."/>
            <person name="Winkler M.E."/>
        </authorList>
    </citation>
    <scope>NUCLEOTIDE SEQUENCE</scope>
</reference>
<keyword evidence="3" id="KW-0288">FMN</keyword>
<dbReference type="InterPro" id="IPR036551">
    <property type="entry name" value="Flavin_trans-like"/>
</dbReference>
<evidence type="ECO:0000259" key="5">
    <source>
        <dbReference type="Pfam" id="PF02441"/>
    </source>
</evidence>
<evidence type="ECO:0000256" key="2">
    <source>
        <dbReference type="ARBA" id="ARBA00022630"/>
    </source>
</evidence>
<evidence type="ECO:0000256" key="3">
    <source>
        <dbReference type="ARBA" id="ARBA00022643"/>
    </source>
</evidence>
<dbReference type="HAMAP" id="MF_01984">
    <property type="entry name" value="ubiX_pad"/>
    <property type="match status" value="1"/>
</dbReference>
<keyword evidence="1" id="KW-0637">Prenyltransferase</keyword>
<keyword evidence="4" id="KW-0808">Transferase</keyword>
<protein>
    <recommendedName>
        <fullName evidence="5">Flavoprotein domain-containing protein</fullName>
    </recommendedName>
</protein>
<gene>
    <name evidence="6" type="ORF">METZ01_LOCUS240726</name>
</gene>
<dbReference type="SUPFAM" id="SSF52507">
    <property type="entry name" value="Homo-oligomeric flavin-containing Cys decarboxylases, HFCD"/>
    <property type="match status" value="1"/>
</dbReference>
<proteinExistence type="inferred from homology"/>
<name>A0A382HL77_9ZZZZ</name>
<evidence type="ECO:0000313" key="6">
    <source>
        <dbReference type="EMBL" id="SVB87872.1"/>
    </source>
</evidence>
<dbReference type="EMBL" id="UINC01061858">
    <property type="protein sequence ID" value="SVB87872.1"/>
    <property type="molecule type" value="Genomic_DNA"/>
</dbReference>
<keyword evidence="2" id="KW-0285">Flavoprotein</keyword>
<organism evidence="6">
    <name type="scientific">marine metagenome</name>
    <dbReference type="NCBI Taxonomy" id="408172"/>
    <lineage>
        <taxon>unclassified sequences</taxon>
        <taxon>metagenomes</taxon>
        <taxon>ecological metagenomes</taxon>
    </lineage>
</organism>